<reference evidence="1" key="1">
    <citation type="submission" date="2017-08" db="EMBL/GenBank/DDBJ databases">
        <authorList>
            <person name="Alvarez-Ponce D."/>
            <person name="Weitzman C.L."/>
            <person name="Tillett R.L."/>
            <person name="Sandmeier F.C."/>
            <person name="Tracy C.R."/>
        </authorList>
    </citation>
    <scope>NUCLEOTIDE SEQUENCE [LARGE SCALE GENOMIC DNA]</scope>
    <source>
        <strain evidence="1">PS6</strain>
    </source>
</reference>
<comment type="caution">
    <text evidence="1">The sequence shown here is derived from an EMBL/GenBank/DDBJ whole genome shotgun (WGS) entry which is preliminary data.</text>
</comment>
<name>A0ABX4H437_9BACT</name>
<evidence type="ECO:0000313" key="1">
    <source>
        <dbReference type="EMBL" id="PAF54648.1"/>
    </source>
</evidence>
<dbReference type="EMBL" id="NQMN01000002">
    <property type="protein sequence ID" value="PAF54648.1"/>
    <property type="molecule type" value="Genomic_DNA"/>
</dbReference>
<organism evidence="1 2">
    <name type="scientific">Mycoplasmopsis agassizii</name>
    <dbReference type="NCBI Taxonomy" id="33922"/>
    <lineage>
        <taxon>Bacteria</taxon>
        <taxon>Bacillati</taxon>
        <taxon>Mycoplasmatota</taxon>
        <taxon>Mycoplasmoidales</taxon>
        <taxon>Metamycoplasmataceae</taxon>
        <taxon>Mycoplasmopsis</taxon>
    </lineage>
</organism>
<accession>A0ABX4H437</accession>
<evidence type="ECO:0000313" key="2">
    <source>
        <dbReference type="Proteomes" id="UP000217033"/>
    </source>
</evidence>
<keyword evidence="2" id="KW-1185">Reference proteome</keyword>
<protein>
    <submittedName>
        <fullName evidence="1">Uncharacterized protein</fullName>
    </submittedName>
</protein>
<dbReference type="RefSeq" id="WP_084232022.1">
    <property type="nucleotide sequence ID" value="NZ_FWXE01000002.1"/>
</dbReference>
<dbReference type="Proteomes" id="UP000217033">
    <property type="component" value="Unassembled WGS sequence"/>
</dbReference>
<gene>
    <name evidence="1" type="ORF">CJF60_02820</name>
</gene>
<proteinExistence type="predicted"/>
<sequence>MSNRTDTLMAYEITFTPLVKKSSKKQTILENDAEYIKTDPALNYKLDSFFVDFLKGIKDKNVTKDSQKIVLCESIKKDQENENSQRFYIKTNCGRRNVVTKMVNTKNSETTEHIYNEEWSPTIGYNIFAYQIKEKYYAVFHRENNSGCKTAFLEAVNQIIKSKGVRMNLNLLLPNANSHYDYNKPVIPKKIKLFYKKKNTSDDIADHISKKNKHRQTIVKELTLYLKEHENIFAKNIFEKLWNKLITWGQALKEIQNELSDEYNSASFFVQIGKKRRWISWEQFEDTIGVYDITKEFDELKKKTNNPIEALGICADNYLSNLLKD</sequence>